<feature type="chain" id="PRO_5045650123" evidence="1">
    <location>
        <begin position="37"/>
        <end position="213"/>
    </location>
</feature>
<accession>A0ABV1SM54</accession>
<dbReference type="RefSeq" id="WP_350939286.1">
    <property type="nucleotide sequence ID" value="NZ_JAYWLC010000042.1"/>
</dbReference>
<evidence type="ECO:0000259" key="2">
    <source>
        <dbReference type="Pfam" id="PF01471"/>
    </source>
</evidence>
<dbReference type="Proteomes" id="UP001438953">
    <property type="component" value="Unassembled WGS sequence"/>
</dbReference>
<feature type="domain" description="Peptidoglycan binding-like" evidence="2">
    <location>
        <begin position="159"/>
        <end position="206"/>
    </location>
</feature>
<dbReference type="EMBL" id="JAYWLC010000042">
    <property type="protein sequence ID" value="MER5174002.1"/>
    <property type="molecule type" value="Genomic_DNA"/>
</dbReference>
<protein>
    <submittedName>
        <fullName evidence="3">Peptidoglycan-binding domain-containing protein</fullName>
    </submittedName>
</protein>
<feature type="signal peptide" evidence="1">
    <location>
        <begin position="1"/>
        <end position="36"/>
    </location>
</feature>
<gene>
    <name evidence="3" type="ORF">VSX56_19810</name>
</gene>
<dbReference type="InterPro" id="IPR036366">
    <property type="entry name" value="PGBDSf"/>
</dbReference>
<organism evidence="3 4">
    <name type="scientific">Thioclava kandeliae</name>
    <dbReference type="NCBI Taxonomy" id="3070818"/>
    <lineage>
        <taxon>Bacteria</taxon>
        <taxon>Pseudomonadati</taxon>
        <taxon>Pseudomonadota</taxon>
        <taxon>Alphaproteobacteria</taxon>
        <taxon>Rhodobacterales</taxon>
        <taxon>Paracoccaceae</taxon>
        <taxon>Thioclava</taxon>
    </lineage>
</organism>
<keyword evidence="1" id="KW-0732">Signal</keyword>
<dbReference type="InterPro" id="IPR002477">
    <property type="entry name" value="Peptidoglycan-bd-like"/>
</dbReference>
<dbReference type="InterPro" id="IPR036365">
    <property type="entry name" value="PGBD-like_sf"/>
</dbReference>
<proteinExistence type="predicted"/>
<evidence type="ECO:0000313" key="4">
    <source>
        <dbReference type="Proteomes" id="UP001438953"/>
    </source>
</evidence>
<comment type="caution">
    <text evidence="3">The sequence shown here is derived from an EMBL/GenBank/DDBJ whole genome shotgun (WGS) entry which is preliminary data.</text>
</comment>
<evidence type="ECO:0000313" key="3">
    <source>
        <dbReference type="EMBL" id="MER5174002.1"/>
    </source>
</evidence>
<dbReference type="Gene3D" id="1.10.101.10">
    <property type="entry name" value="PGBD-like superfamily/PGBD"/>
    <property type="match status" value="1"/>
</dbReference>
<sequence>MTHASLNTNRLLGCNYRFSAALAICLGFMCSSTAKAADTNGNFAFKGAGGQTCGAYQQAWDGQSRDLLLYGGWVEGYLTAFNQFRPGTFDITPWQTTQTVLGMMKSVCDQSSSDRPFSQALWQLLQVLQPDRLTSQSTAAILTEGNHQTAIYMALLPKIRERLASAGHDPGTIESAQFAQSLSSSVKAYQTDEGLAHTGILDQQTLFKLLQSQ</sequence>
<dbReference type="Pfam" id="PF01471">
    <property type="entry name" value="PG_binding_1"/>
    <property type="match status" value="1"/>
</dbReference>
<name>A0ABV1SM54_9RHOB</name>
<dbReference type="SUPFAM" id="SSF47090">
    <property type="entry name" value="PGBD-like"/>
    <property type="match status" value="1"/>
</dbReference>
<evidence type="ECO:0000256" key="1">
    <source>
        <dbReference type="SAM" id="SignalP"/>
    </source>
</evidence>
<reference evidence="3 4" key="1">
    <citation type="submission" date="2024-06" db="EMBL/GenBank/DDBJ databases">
        <title>Thioclava kandeliae sp. nov. from a rhizosphere soil sample of Kandelia candel in a mangrove.</title>
        <authorList>
            <person name="Mu T."/>
        </authorList>
    </citation>
    <scope>NUCLEOTIDE SEQUENCE [LARGE SCALE GENOMIC DNA]</scope>
    <source>
        <strain evidence="3 4">CPCC 100088</strain>
    </source>
</reference>
<keyword evidence="4" id="KW-1185">Reference proteome</keyword>